<dbReference type="Gene3D" id="2.50.20.20">
    <property type="match status" value="1"/>
</dbReference>
<feature type="signal peptide" evidence="1">
    <location>
        <begin position="1"/>
        <end position="23"/>
    </location>
</feature>
<dbReference type="KEGG" id="acab:QRX50_28085"/>
<accession>A0A9Y2IBE5</accession>
<sequence length="293" mass="30792">MRRTTFVVAAGAALALVLTGCGAKGQNGTTSGAGDKPELGLAAPFQNVLELSAASKQGTQKSKSAKVSLVANAAGKTVTAQGDYLFQPGNIELSLTETVEGQQAELRIVDKTLYVKIPPGEASQMGTDKPWLKITPGADDPLSQAMSGSMGSTSEASDPTELLDRIAEAGRIVSSDQTTLDGEKVNHYKVELDLDKMLDKFTSFMPAAAKDKLEQQVKGKHITLPTELWVDKNQLPRQITMDETALTQAEGAGGAGLGKTTLKYSDWGAPVTITAPPADQIADMSEIVKKMGG</sequence>
<dbReference type="Proteomes" id="UP001236014">
    <property type="component" value="Chromosome"/>
</dbReference>
<reference evidence="2 3" key="1">
    <citation type="submission" date="2023-06" db="EMBL/GenBank/DDBJ databases">
        <authorList>
            <person name="Oyuntsetseg B."/>
            <person name="Kim S.B."/>
        </authorList>
    </citation>
    <scope>NUCLEOTIDE SEQUENCE [LARGE SCALE GENOMIC DNA]</scope>
    <source>
        <strain evidence="2 3">2-15</strain>
    </source>
</reference>
<keyword evidence="1" id="KW-0732">Signal</keyword>
<evidence type="ECO:0000313" key="3">
    <source>
        <dbReference type="Proteomes" id="UP001236014"/>
    </source>
</evidence>
<evidence type="ECO:0008006" key="4">
    <source>
        <dbReference type="Google" id="ProtNLM"/>
    </source>
</evidence>
<dbReference type="RefSeq" id="WP_285966150.1">
    <property type="nucleotide sequence ID" value="NZ_CP127294.1"/>
</dbReference>
<dbReference type="SUPFAM" id="SSF89392">
    <property type="entry name" value="Prokaryotic lipoproteins and lipoprotein localization factors"/>
    <property type="match status" value="1"/>
</dbReference>
<dbReference type="InterPro" id="IPR029046">
    <property type="entry name" value="LolA/LolB/LppX"/>
</dbReference>
<dbReference type="PROSITE" id="PS51257">
    <property type="entry name" value="PROKAR_LIPOPROTEIN"/>
    <property type="match status" value="1"/>
</dbReference>
<organism evidence="2 3">
    <name type="scientific">Amycolatopsis carbonis</name>
    <dbReference type="NCBI Taxonomy" id="715471"/>
    <lineage>
        <taxon>Bacteria</taxon>
        <taxon>Bacillati</taxon>
        <taxon>Actinomycetota</taxon>
        <taxon>Actinomycetes</taxon>
        <taxon>Pseudonocardiales</taxon>
        <taxon>Pseudonocardiaceae</taxon>
        <taxon>Amycolatopsis</taxon>
    </lineage>
</organism>
<evidence type="ECO:0000313" key="2">
    <source>
        <dbReference type="EMBL" id="WIX75378.1"/>
    </source>
</evidence>
<keyword evidence="3" id="KW-1185">Reference proteome</keyword>
<protein>
    <recommendedName>
        <fullName evidence="4">LppX_LprAFG lipoprotein</fullName>
    </recommendedName>
</protein>
<dbReference type="AlphaFoldDB" id="A0A9Y2IBE5"/>
<evidence type="ECO:0000256" key="1">
    <source>
        <dbReference type="SAM" id="SignalP"/>
    </source>
</evidence>
<name>A0A9Y2IBE5_9PSEU</name>
<dbReference type="EMBL" id="CP127294">
    <property type="protein sequence ID" value="WIX75378.1"/>
    <property type="molecule type" value="Genomic_DNA"/>
</dbReference>
<feature type="chain" id="PRO_5040865328" description="LppX_LprAFG lipoprotein" evidence="1">
    <location>
        <begin position="24"/>
        <end position="293"/>
    </location>
</feature>
<proteinExistence type="predicted"/>
<gene>
    <name evidence="2" type="ORF">QRX50_28085</name>
</gene>